<protein>
    <recommendedName>
        <fullName evidence="4">CENP-V/GFA domain-containing protein</fullName>
    </recommendedName>
</protein>
<gene>
    <name evidence="5" type="ORF">QBC34DRAFT_441880</name>
</gene>
<evidence type="ECO:0000313" key="5">
    <source>
        <dbReference type="EMBL" id="KAK4445141.1"/>
    </source>
</evidence>
<reference evidence="5" key="1">
    <citation type="journal article" date="2023" name="Mol. Phylogenet. Evol.">
        <title>Genome-scale phylogeny and comparative genomics of the fungal order Sordariales.</title>
        <authorList>
            <person name="Hensen N."/>
            <person name="Bonometti L."/>
            <person name="Westerberg I."/>
            <person name="Brannstrom I.O."/>
            <person name="Guillou S."/>
            <person name="Cros-Aarteil S."/>
            <person name="Calhoun S."/>
            <person name="Haridas S."/>
            <person name="Kuo A."/>
            <person name="Mondo S."/>
            <person name="Pangilinan J."/>
            <person name="Riley R."/>
            <person name="LaButti K."/>
            <person name="Andreopoulos B."/>
            <person name="Lipzen A."/>
            <person name="Chen C."/>
            <person name="Yan M."/>
            <person name="Daum C."/>
            <person name="Ng V."/>
            <person name="Clum A."/>
            <person name="Steindorff A."/>
            <person name="Ohm R.A."/>
            <person name="Martin F."/>
            <person name="Silar P."/>
            <person name="Natvig D.O."/>
            <person name="Lalanne C."/>
            <person name="Gautier V."/>
            <person name="Ament-Velasquez S.L."/>
            <person name="Kruys A."/>
            <person name="Hutchinson M.I."/>
            <person name="Powell A.J."/>
            <person name="Barry K."/>
            <person name="Miller A.N."/>
            <person name="Grigoriev I.V."/>
            <person name="Debuchy R."/>
            <person name="Gladieux P."/>
            <person name="Hiltunen Thoren M."/>
            <person name="Johannesson H."/>
        </authorList>
    </citation>
    <scope>NUCLEOTIDE SEQUENCE</scope>
    <source>
        <strain evidence="5">PSN243</strain>
    </source>
</reference>
<dbReference type="InterPro" id="IPR006913">
    <property type="entry name" value="CENP-V/GFA"/>
</dbReference>
<evidence type="ECO:0000256" key="2">
    <source>
        <dbReference type="ARBA" id="ARBA00022723"/>
    </source>
</evidence>
<dbReference type="Gene3D" id="2.170.150.70">
    <property type="match status" value="1"/>
</dbReference>
<keyword evidence="6" id="KW-1185">Reference proteome</keyword>
<keyword evidence="3" id="KW-0862">Zinc</keyword>
<sequence length="154" mass="17242">MSNSPPTLTEKPKAYTFSCHCARIRFSIRIDPSAAKPSKCNCSICLKSGRISIPANKDEDFTLLSPSSMDEVPKHQFGQNRQNHCFCRVCGVFCFAYGRVEIQGKGVDLFSFNALTLEPGQDWDLRGLKLEYWDGRRDAFAEGPKEEPGEGGVW</sequence>
<dbReference type="PANTHER" id="PTHR28620:SF1">
    <property type="entry name" value="CENP-V_GFA DOMAIN-CONTAINING PROTEIN"/>
    <property type="match status" value="1"/>
</dbReference>
<evidence type="ECO:0000256" key="1">
    <source>
        <dbReference type="ARBA" id="ARBA00005495"/>
    </source>
</evidence>
<keyword evidence="2" id="KW-0479">Metal-binding</keyword>
<evidence type="ECO:0000256" key="3">
    <source>
        <dbReference type="ARBA" id="ARBA00022833"/>
    </source>
</evidence>
<dbReference type="PANTHER" id="PTHR28620">
    <property type="entry name" value="CENTROMERE PROTEIN V"/>
    <property type="match status" value="1"/>
</dbReference>
<dbReference type="Proteomes" id="UP001321760">
    <property type="component" value="Unassembled WGS sequence"/>
</dbReference>
<dbReference type="InterPro" id="IPR011057">
    <property type="entry name" value="Mss4-like_sf"/>
</dbReference>
<dbReference type="SUPFAM" id="SSF51316">
    <property type="entry name" value="Mss4-like"/>
    <property type="match status" value="1"/>
</dbReference>
<dbReference type="PROSITE" id="PS51891">
    <property type="entry name" value="CENP_V_GFA"/>
    <property type="match status" value="1"/>
</dbReference>
<name>A0AAV9GBY1_9PEZI</name>
<dbReference type="EMBL" id="MU865968">
    <property type="protein sequence ID" value="KAK4445141.1"/>
    <property type="molecule type" value="Genomic_DNA"/>
</dbReference>
<dbReference type="AlphaFoldDB" id="A0AAV9GBY1"/>
<dbReference type="GO" id="GO:0046872">
    <property type="term" value="F:metal ion binding"/>
    <property type="evidence" value="ECO:0007669"/>
    <property type="project" value="UniProtKB-KW"/>
</dbReference>
<dbReference type="InterPro" id="IPR052355">
    <property type="entry name" value="CENP-V-like"/>
</dbReference>
<evidence type="ECO:0000313" key="6">
    <source>
        <dbReference type="Proteomes" id="UP001321760"/>
    </source>
</evidence>
<organism evidence="5 6">
    <name type="scientific">Podospora aff. communis PSN243</name>
    <dbReference type="NCBI Taxonomy" id="3040156"/>
    <lineage>
        <taxon>Eukaryota</taxon>
        <taxon>Fungi</taxon>
        <taxon>Dikarya</taxon>
        <taxon>Ascomycota</taxon>
        <taxon>Pezizomycotina</taxon>
        <taxon>Sordariomycetes</taxon>
        <taxon>Sordariomycetidae</taxon>
        <taxon>Sordariales</taxon>
        <taxon>Podosporaceae</taxon>
        <taxon>Podospora</taxon>
    </lineage>
</organism>
<dbReference type="GO" id="GO:0016846">
    <property type="term" value="F:carbon-sulfur lyase activity"/>
    <property type="evidence" value="ECO:0007669"/>
    <property type="project" value="InterPro"/>
</dbReference>
<proteinExistence type="inferred from homology"/>
<accession>A0AAV9GBY1</accession>
<evidence type="ECO:0000259" key="4">
    <source>
        <dbReference type="PROSITE" id="PS51891"/>
    </source>
</evidence>
<dbReference type="Pfam" id="PF04828">
    <property type="entry name" value="GFA"/>
    <property type="match status" value="1"/>
</dbReference>
<reference evidence="5" key="2">
    <citation type="submission" date="2023-05" db="EMBL/GenBank/DDBJ databases">
        <authorList>
            <consortium name="Lawrence Berkeley National Laboratory"/>
            <person name="Steindorff A."/>
            <person name="Hensen N."/>
            <person name="Bonometti L."/>
            <person name="Westerberg I."/>
            <person name="Brannstrom I.O."/>
            <person name="Guillou S."/>
            <person name="Cros-Aarteil S."/>
            <person name="Calhoun S."/>
            <person name="Haridas S."/>
            <person name="Kuo A."/>
            <person name="Mondo S."/>
            <person name="Pangilinan J."/>
            <person name="Riley R."/>
            <person name="Labutti K."/>
            <person name="Andreopoulos B."/>
            <person name="Lipzen A."/>
            <person name="Chen C."/>
            <person name="Yanf M."/>
            <person name="Daum C."/>
            <person name="Ng V."/>
            <person name="Clum A."/>
            <person name="Ohm R."/>
            <person name="Martin F."/>
            <person name="Silar P."/>
            <person name="Natvig D."/>
            <person name="Lalanne C."/>
            <person name="Gautier V."/>
            <person name="Ament-Velasquez S.L."/>
            <person name="Kruys A."/>
            <person name="Hutchinson M.I."/>
            <person name="Powell A.J."/>
            <person name="Barry K."/>
            <person name="Miller A.N."/>
            <person name="Grigoriev I.V."/>
            <person name="Debuchy R."/>
            <person name="Gladieux P."/>
            <person name="Thoren M.H."/>
            <person name="Johannesson H."/>
        </authorList>
    </citation>
    <scope>NUCLEOTIDE SEQUENCE</scope>
    <source>
        <strain evidence="5">PSN243</strain>
    </source>
</reference>
<feature type="domain" description="CENP-V/GFA" evidence="4">
    <location>
        <begin position="15"/>
        <end position="134"/>
    </location>
</feature>
<comment type="caution">
    <text evidence="5">The sequence shown here is derived from an EMBL/GenBank/DDBJ whole genome shotgun (WGS) entry which is preliminary data.</text>
</comment>
<comment type="similarity">
    <text evidence="1">Belongs to the Gfa family.</text>
</comment>